<dbReference type="GO" id="GO:0005886">
    <property type="term" value="C:plasma membrane"/>
    <property type="evidence" value="ECO:0007669"/>
    <property type="project" value="UniProtKB-SubCell"/>
</dbReference>
<evidence type="ECO:0000256" key="11">
    <source>
        <dbReference type="ARBA" id="ARBA00022840"/>
    </source>
</evidence>
<gene>
    <name evidence="17" type="primary">narX_10</name>
    <name evidence="17" type="ORF">GALL_302950</name>
</gene>
<dbReference type="InterPro" id="IPR003594">
    <property type="entry name" value="HATPase_dom"/>
</dbReference>
<dbReference type="InterPro" id="IPR029016">
    <property type="entry name" value="GAF-like_dom_sf"/>
</dbReference>
<dbReference type="InterPro" id="IPR042295">
    <property type="entry name" value="NarX-like_N_sf"/>
</dbReference>
<keyword evidence="8 14" id="KW-0812">Transmembrane</keyword>
<dbReference type="SUPFAM" id="SSF158472">
    <property type="entry name" value="HAMP domain-like"/>
    <property type="match status" value="1"/>
</dbReference>
<dbReference type="PIRSF" id="PIRSF003167">
    <property type="entry name" value="STHK_NarX/NarQ"/>
    <property type="match status" value="1"/>
</dbReference>
<proteinExistence type="predicted"/>
<dbReference type="Pfam" id="PF13675">
    <property type="entry name" value="PilJ"/>
    <property type="match status" value="1"/>
</dbReference>
<dbReference type="Gene3D" id="6.10.340.10">
    <property type="match status" value="1"/>
</dbReference>
<dbReference type="PROSITE" id="PS50109">
    <property type="entry name" value="HIS_KIN"/>
    <property type="match status" value="1"/>
</dbReference>
<reference evidence="17" key="1">
    <citation type="submission" date="2016-10" db="EMBL/GenBank/DDBJ databases">
        <title>Sequence of Gallionella enrichment culture.</title>
        <authorList>
            <person name="Poehlein A."/>
            <person name="Muehling M."/>
            <person name="Daniel R."/>
        </authorList>
    </citation>
    <scope>NUCLEOTIDE SEQUENCE</scope>
</reference>
<keyword evidence="6" id="KW-0597">Phosphoprotein</keyword>
<evidence type="ECO:0000256" key="4">
    <source>
        <dbReference type="ARBA" id="ARBA00022475"/>
    </source>
</evidence>
<keyword evidence="12 14" id="KW-1133">Transmembrane helix</keyword>
<dbReference type="InterPro" id="IPR050482">
    <property type="entry name" value="Sensor_HK_TwoCompSys"/>
</dbReference>
<keyword evidence="7 17" id="KW-0808">Transferase</keyword>
<accession>A0A1J5QW01</accession>
<evidence type="ECO:0000256" key="3">
    <source>
        <dbReference type="ARBA" id="ARBA00012438"/>
    </source>
</evidence>
<dbReference type="PROSITE" id="PS50885">
    <property type="entry name" value="HAMP"/>
    <property type="match status" value="1"/>
</dbReference>
<dbReference type="PANTHER" id="PTHR24421:SF10">
    <property type="entry name" value="NITRATE_NITRITE SENSOR PROTEIN NARQ"/>
    <property type="match status" value="1"/>
</dbReference>
<protein>
    <recommendedName>
        <fullName evidence="3">histidine kinase</fullName>
        <ecNumber evidence="3">2.7.13.3</ecNumber>
    </recommendedName>
</protein>
<comment type="subcellular location">
    <subcellularLocation>
        <location evidence="2">Cell inner membrane</location>
        <topology evidence="2">Multi-pass membrane protein</topology>
    </subcellularLocation>
</comment>
<dbReference type="InterPro" id="IPR016380">
    <property type="entry name" value="Sig_transdc_His_kin_NarX/NarQ"/>
</dbReference>
<comment type="caution">
    <text evidence="17">The sequence shown here is derived from an EMBL/GenBank/DDBJ whole genome shotgun (WGS) entry which is preliminary data.</text>
</comment>
<keyword evidence="11" id="KW-0067">ATP-binding</keyword>
<organism evidence="17">
    <name type="scientific">mine drainage metagenome</name>
    <dbReference type="NCBI Taxonomy" id="410659"/>
    <lineage>
        <taxon>unclassified sequences</taxon>
        <taxon>metagenomes</taxon>
        <taxon>ecological metagenomes</taxon>
    </lineage>
</organism>
<dbReference type="EMBL" id="MLJW01000401">
    <property type="protein sequence ID" value="OIQ87846.1"/>
    <property type="molecule type" value="Genomic_DNA"/>
</dbReference>
<evidence type="ECO:0000256" key="13">
    <source>
        <dbReference type="ARBA" id="ARBA00023136"/>
    </source>
</evidence>
<dbReference type="Pfam" id="PF00672">
    <property type="entry name" value="HAMP"/>
    <property type="match status" value="1"/>
</dbReference>
<evidence type="ECO:0000256" key="14">
    <source>
        <dbReference type="SAM" id="Phobius"/>
    </source>
</evidence>
<evidence type="ECO:0000256" key="5">
    <source>
        <dbReference type="ARBA" id="ARBA00022519"/>
    </source>
</evidence>
<dbReference type="SUPFAM" id="SSF55781">
    <property type="entry name" value="GAF domain-like"/>
    <property type="match status" value="1"/>
</dbReference>
<feature type="domain" description="Histidine kinase" evidence="15">
    <location>
        <begin position="421"/>
        <end position="616"/>
    </location>
</feature>
<keyword evidence="13 14" id="KW-0472">Membrane</keyword>
<evidence type="ECO:0000259" key="15">
    <source>
        <dbReference type="PROSITE" id="PS50109"/>
    </source>
</evidence>
<dbReference type="InterPro" id="IPR003018">
    <property type="entry name" value="GAF"/>
</dbReference>
<dbReference type="CDD" id="cd06225">
    <property type="entry name" value="HAMP"/>
    <property type="match status" value="1"/>
</dbReference>
<dbReference type="InterPro" id="IPR029095">
    <property type="entry name" value="NarX-like_N"/>
</dbReference>
<feature type="transmembrane region" description="Helical" evidence="14">
    <location>
        <begin position="158"/>
        <end position="180"/>
    </location>
</feature>
<evidence type="ECO:0000256" key="10">
    <source>
        <dbReference type="ARBA" id="ARBA00022777"/>
    </source>
</evidence>
<feature type="domain" description="HAMP" evidence="16">
    <location>
        <begin position="177"/>
        <end position="229"/>
    </location>
</feature>
<dbReference type="Gene3D" id="1.20.5.1930">
    <property type="match status" value="1"/>
</dbReference>
<dbReference type="Pfam" id="PF07730">
    <property type="entry name" value="HisKA_3"/>
    <property type="match status" value="1"/>
</dbReference>
<keyword evidence="9" id="KW-0547">Nucleotide-binding</keyword>
<dbReference type="InterPro" id="IPR005467">
    <property type="entry name" value="His_kinase_dom"/>
</dbReference>
<dbReference type="PANTHER" id="PTHR24421">
    <property type="entry name" value="NITRATE/NITRITE SENSOR PROTEIN NARX-RELATED"/>
    <property type="match status" value="1"/>
</dbReference>
<evidence type="ECO:0000313" key="17">
    <source>
        <dbReference type="EMBL" id="OIQ87846.1"/>
    </source>
</evidence>
<evidence type="ECO:0000256" key="6">
    <source>
        <dbReference type="ARBA" id="ARBA00022553"/>
    </source>
</evidence>
<comment type="catalytic activity">
    <reaction evidence="1">
        <text>ATP + protein L-histidine = ADP + protein N-phospho-L-histidine.</text>
        <dbReference type="EC" id="2.7.13.3"/>
    </reaction>
</comment>
<dbReference type="InterPro" id="IPR003660">
    <property type="entry name" value="HAMP_dom"/>
</dbReference>
<evidence type="ECO:0000256" key="8">
    <source>
        <dbReference type="ARBA" id="ARBA00022692"/>
    </source>
</evidence>
<dbReference type="Gene3D" id="3.30.565.10">
    <property type="entry name" value="Histidine kinase-like ATPase, C-terminal domain"/>
    <property type="match status" value="1"/>
</dbReference>
<dbReference type="SMART" id="SM00387">
    <property type="entry name" value="HATPase_c"/>
    <property type="match status" value="1"/>
</dbReference>
<evidence type="ECO:0000256" key="12">
    <source>
        <dbReference type="ARBA" id="ARBA00022989"/>
    </source>
</evidence>
<sequence>MRWNLTAKITLFASVFLLLSLVAVGATLWTAWNLQGGAAAVNEAGRLRMLSYRLALSAATQPRASLAADARQLQDSLELLRRGDAARPLFVPWDATIRARYARVQAAWAGLRPRWLDARAAQPSRAQVDAFVASIDSLVMSIERRLDFWNTMLHTAQLALAGLVLLGTMLMFVAGFLLVLDPVGRLSRGVTALARGDYAARVDVVTTDELGELAQAFNRMAGQLQGVHEKLEERVRAKTADLRTEQQRLAALYEVSALVSHAQDLPTLARDFVRALQRIAGADAAVLRWTDETARRYLLLAAEGMPEALRDDERCLLPGACHCGSASVEGGTQVVHFTRDASSPEQAACVRAGFNTLLSVPVAAQQRLLGEVDLLYRDASRADPAQHALYEALAGHLAAAMESLRGAALEREAVVARERTLLARELHDSIAQALAYMKIQLQLLRGAMQAGDVARTTKALDDIEHGVRDSLADVRELLLHFRTRTRDQDIEPALRMTLHKFELQAGVEVRADIEADGGPLAADVQIQVLHIVQEALSNVRKHAHARCVDVAVRSVPRWSFELRDDGVGFDPDAPRADQHVGLQIMRERAATIGAALLVASRPGQGTRVRLELASTEMPRAAAELESDHE</sequence>
<dbReference type="Pfam" id="PF02518">
    <property type="entry name" value="HATPase_c"/>
    <property type="match status" value="1"/>
</dbReference>
<dbReference type="Gene3D" id="3.30.450.40">
    <property type="match status" value="1"/>
</dbReference>
<keyword evidence="10" id="KW-0418">Kinase</keyword>
<dbReference type="SUPFAM" id="SSF55874">
    <property type="entry name" value="ATPase domain of HSP90 chaperone/DNA topoisomerase II/histidine kinase"/>
    <property type="match status" value="1"/>
</dbReference>
<dbReference type="GO" id="GO:0046983">
    <property type="term" value="F:protein dimerization activity"/>
    <property type="evidence" value="ECO:0007669"/>
    <property type="project" value="InterPro"/>
</dbReference>
<keyword evidence="4" id="KW-1003">Cell membrane</keyword>
<dbReference type="InterPro" id="IPR036890">
    <property type="entry name" value="HATPase_C_sf"/>
</dbReference>
<dbReference type="AlphaFoldDB" id="A0A1J5QW01"/>
<evidence type="ECO:0000256" key="7">
    <source>
        <dbReference type="ARBA" id="ARBA00022679"/>
    </source>
</evidence>
<dbReference type="Gene3D" id="1.20.120.960">
    <property type="entry name" value="Histidine kinase NarX, sensor domain"/>
    <property type="match status" value="1"/>
</dbReference>
<dbReference type="GO" id="GO:0000155">
    <property type="term" value="F:phosphorelay sensor kinase activity"/>
    <property type="evidence" value="ECO:0007669"/>
    <property type="project" value="InterPro"/>
</dbReference>
<name>A0A1J5QW01_9ZZZZ</name>
<dbReference type="GO" id="GO:0005524">
    <property type="term" value="F:ATP binding"/>
    <property type="evidence" value="ECO:0007669"/>
    <property type="project" value="UniProtKB-KW"/>
</dbReference>
<dbReference type="SMART" id="SM00304">
    <property type="entry name" value="HAMP"/>
    <property type="match status" value="1"/>
</dbReference>
<evidence type="ECO:0000256" key="2">
    <source>
        <dbReference type="ARBA" id="ARBA00004429"/>
    </source>
</evidence>
<evidence type="ECO:0000256" key="1">
    <source>
        <dbReference type="ARBA" id="ARBA00000085"/>
    </source>
</evidence>
<dbReference type="EC" id="2.7.13.3" evidence="3"/>
<evidence type="ECO:0000256" key="9">
    <source>
        <dbReference type="ARBA" id="ARBA00022741"/>
    </source>
</evidence>
<evidence type="ECO:0000259" key="16">
    <source>
        <dbReference type="PROSITE" id="PS50885"/>
    </source>
</evidence>
<dbReference type="CDD" id="cd16917">
    <property type="entry name" value="HATPase_UhpB-NarQ-NarX-like"/>
    <property type="match status" value="1"/>
</dbReference>
<dbReference type="InterPro" id="IPR011712">
    <property type="entry name" value="Sig_transdc_His_kin_sub3_dim/P"/>
</dbReference>
<keyword evidence="5" id="KW-0997">Cell inner membrane</keyword>
<dbReference type="Pfam" id="PF13185">
    <property type="entry name" value="GAF_2"/>
    <property type="match status" value="1"/>
</dbReference>